<evidence type="ECO:0000313" key="4">
    <source>
        <dbReference type="EMBL" id="KKU26070.1"/>
    </source>
</evidence>
<feature type="domain" description="Glycosyl transferase family 1" evidence="2">
    <location>
        <begin position="194"/>
        <end position="355"/>
    </location>
</feature>
<accession>A0A0G1RYN5</accession>
<sequence>MLIGIEADHANRLDRTGVEEYCWQIIQHLKKQIPLEERVVLYSRSPLIGELGDLPSNWENKILPWKFKKLWSQFRLSYEFLRHPPDVFFAPAQMVPLIYPKNTIVMVHDSAFMAEPKAYNFWGRQYLKWMNTKIVHRAKLVVTSTEFNKKEMLKYYSVEEAKIEVVPLAYDDSRFKLPPSEENANTISRKYSLRQSYLLFTGRLERKKNASRIVRAFGILKHNNAGNQHINNLQLVLAGKPGVGYNEIKSAIADSFYKSDIKLLGWVDGDGLPLLMSGAAAFIFPSLYEGFGIPILEAMACGCPVVASVGSALPEVGGDAAVYVNPLDVDDMAREIFNLVTDEAKRNKLISNGFERVKRYSWEKTAARLAEIICNAEIAKL</sequence>
<keyword evidence="1" id="KW-0808">Transferase</keyword>
<dbReference type="InterPro" id="IPR028098">
    <property type="entry name" value="Glyco_trans_4-like_N"/>
</dbReference>
<dbReference type="GO" id="GO:0009103">
    <property type="term" value="P:lipopolysaccharide biosynthetic process"/>
    <property type="evidence" value="ECO:0007669"/>
    <property type="project" value="TreeGrafter"/>
</dbReference>
<dbReference type="Pfam" id="PF00534">
    <property type="entry name" value="Glycos_transf_1"/>
    <property type="match status" value="1"/>
</dbReference>
<dbReference type="CDD" id="cd03809">
    <property type="entry name" value="GT4_MtfB-like"/>
    <property type="match status" value="1"/>
</dbReference>
<dbReference type="EMBL" id="LCMA01000013">
    <property type="protein sequence ID" value="KKU26070.1"/>
    <property type="molecule type" value="Genomic_DNA"/>
</dbReference>
<dbReference type="Pfam" id="PF13439">
    <property type="entry name" value="Glyco_transf_4"/>
    <property type="match status" value="1"/>
</dbReference>
<protein>
    <submittedName>
        <fullName evidence="4">AprM</fullName>
    </submittedName>
</protein>
<reference evidence="4 5" key="1">
    <citation type="journal article" date="2015" name="Nature">
        <title>rRNA introns, odd ribosomes, and small enigmatic genomes across a large radiation of phyla.</title>
        <authorList>
            <person name="Brown C.T."/>
            <person name="Hug L.A."/>
            <person name="Thomas B.C."/>
            <person name="Sharon I."/>
            <person name="Castelle C.J."/>
            <person name="Singh A."/>
            <person name="Wilkins M.J."/>
            <person name="Williams K.H."/>
            <person name="Banfield J.F."/>
        </authorList>
    </citation>
    <scope>NUCLEOTIDE SEQUENCE [LARGE SCALE GENOMIC DNA]</scope>
</reference>
<dbReference type="GO" id="GO:0016757">
    <property type="term" value="F:glycosyltransferase activity"/>
    <property type="evidence" value="ECO:0007669"/>
    <property type="project" value="InterPro"/>
</dbReference>
<dbReference type="PANTHER" id="PTHR46401:SF2">
    <property type="entry name" value="GLYCOSYLTRANSFERASE WBBK-RELATED"/>
    <property type="match status" value="1"/>
</dbReference>
<dbReference type="SUPFAM" id="SSF53756">
    <property type="entry name" value="UDP-Glycosyltransferase/glycogen phosphorylase"/>
    <property type="match status" value="1"/>
</dbReference>
<evidence type="ECO:0000259" key="2">
    <source>
        <dbReference type="Pfam" id="PF00534"/>
    </source>
</evidence>
<proteinExistence type="predicted"/>
<organism evidence="4 5">
    <name type="scientific">Candidatus Magasanikbacteria bacterium GW2011_GWA2_46_17</name>
    <dbReference type="NCBI Taxonomy" id="1619042"/>
    <lineage>
        <taxon>Bacteria</taxon>
        <taxon>Candidatus Magasanikiibacteriota</taxon>
    </lineage>
</organism>
<evidence type="ECO:0000259" key="3">
    <source>
        <dbReference type="Pfam" id="PF13439"/>
    </source>
</evidence>
<evidence type="ECO:0000313" key="5">
    <source>
        <dbReference type="Proteomes" id="UP000034175"/>
    </source>
</evidence>
<feature type="domain" description="Glycosyltransferase subfamily 4-like N-terminal" evidence="3">
    <location>
        <begin position="17"/>
        <end position="174"/>
    </location>
</feature>
<dbReference type="FunFam" id="3.40.50.2000:FF:000119">
    <property type="entry name" value="Glycosyl transferase group 1"/>
    <property type="match status" value="1"/>
</dbReference>
<name>A0A0G1RYN5_9BACT</name>
<dbReference type="AlphaFoldDB" id="A0A0G1RYN5"/>
<evidence type="ECO:0000256" key="1">
    <source>
        <dbReference type="ARBA" id="ARBA00022679"/>
    </source>
</evidence>
<dbReference type="InterPro" id="IPR001296">
    <property type="entry name" value="Glyco_trans_1"/>
</dbReference>
<dbReference type="PANTHER" id="PTHR46401">
    <property type="entry name" value="GLYCOSYLTRANSFERASE WBBK-RELATED"/>
    <property type="match status" value="1"/>
</dbReference>
<gene>
    <name evidence="4" type="ORF">UX39_C0013G0017</name>
</gene>
<dbReference type="Gene3D" id="3.40.50.2000">
    <property type="entry name" value="Glycogen Phosphorylase B"/>
    <property type="match status" value="2"/>
</dbReference>
<dbReference type="Proteomes" id="UP000034175">
    <property type="component" value="Unassembled WGS sequence"/>
</dbReference>
<comment type="caution">
    <text evidence="4">The sequence shown here is derived from an EMBL/GenBank/DDBJ whole genome shotgun (WGS) entry which is preliminary data.</text>
</comment>